<keyword evidence="1 2" id="KW-0238">DNA-binding</keyword>
<dbReference type="InterPro" id="IPR010998">
    <property type="entry name" value="Integrase_recombinase_N"/>
</dbReference>
<evidence type="ECO:0000313" key="5">
    <source>
        <dbReference type="EMBL" id="GIF98336.1"/>
    </source>
</evidence>
<dbReference type="InterPro" id="IPR011010">
    <property type="entry name" value="DNA_brk_join_enz"/>
</dbReference>
<feature type="domain" description="Core-binding (CB)" evidence="4">
    <location>
        <begin position="47"/>
        <end position="148"/>
    </location>
</feature>
<dbReference type="AlphaFoldDB" id="A0A8J3NZY9"/>
<dbReference type="InterPro" id="IPR044068">
    <property type="entry name" value="CB"/>
</dbReference>
<evidence type="ECO:0000259" key="4">
    <source>
        <dbReference type="PROSITE" id="PS51900"/>
    </source>
</evidence>
<dbReference type="GO" id="GO:0003677">
    <property type="term" value="F:DNA binding"/>
    <property type="evidence" value="ECO:0007669"/>
    <property type="project" value="UniProtKB-UniRule"/>
</dbReference>
<dbReference type="GO" id="GO:0015074">
    <property type="term" value="P:DNA integration"/>
    <property type="evidence" value="ECO:0007669"/>
    <property type="project" value="InterPro"/>
</dbReference>
<evidence type="ECO:0000256" key="1">
    <source>
        <dbReference type="ARBA" id="ARBA00023125"/>
    </source>
</evidence>
<name>A0A8J3NZY9_9ACTN</name>
<comment type="caution">
    <text evidence="5">The sequence shown here is derived from an EMBL/GenBank/DDBJ whole genome shotgun (WGS) entry which is preliminary data.</text>
</comment>
<dbReference type="InterPro" id="IPR004107">
    <property type="entry name" value="Integrase_SAM-like_N"/>
</dbReference>
<gene>
    <name evidence="5" type="ORF">Cci01nite_34300</name>
</gene>
<protein>
    <recommendedName>
        <fullName evidence="4">Core-binding (CB) domain-containing protein</fullName>
    </recommendedName>
</protein>
<organism evidence="5 6">
    <name type="scientific">Catellatospora citrea</name>
    <dbReference type="NCBI Taxonomy" id="53366"/>
    <lineage>
        <taxon>Bacteria</taxon>
        <taxon>Bacillati</taxon>
        <taxon>Actinomycetota</taxon>
        <taxon>Actinomycetes</taxon>
        <taxon>Micromonosporales</taxon>
        <taxon>Micromonosporaceae</taxon>
        <taxon>Catellatospora</taxon>
    </lineage>
</organism>
<proteinExistence type="predicted"/>
<dbReference type="Pfam" id="PF14659">
    <property type="entry name" value="Phage_int_SAM_3"/>
    <property type="match status" value="1"/>
</dbReference>
<reference evidence="5 6" key="1">
    <citation type="submission" date="2021-01" db="EMBL/GenBank/DDBJ databases">
        <title>Whole genome shotgun sequence of Catellatospora citrea NBRC 14495.</title>
        <authorList>
            <person name="Komaki H."/>
            <person name="Tamura T."/>
        </authorList>
    </citation>
    <scope>NUCLEOTIDE SEQUENCE [LARGE SCALE GENOMIC DNA]</scope>
    <source>
        <strain evidence="5 6">NBRC 14495</strain>
    </source>
</reference>
<accession>A0A8J3NZY9</accession>
<dbReference type="Proteomes" id="UP000659904">
    <property type="component" value="Unassembled WGS sequence"/>
</dbReference>
<feature type="region of interest" description="Disordered" evidence="3">
    <location>
        <begin position="109"/>
        <end position="148"/>
    </location>
</feature>
<dbReference type="SUPFAM" id="SSF56349">
    <property type="entry name" value="DNA breaking-rejoining enzymes"/>
    <property type="match status" value="1"/>
</dbReference>
<dbReference type="EMBL" id="BONH01000015">
    <property type="protein sequence ID" value="GIF98336.1"/>
    <property type="molecule type" value="Genomic_DNA"/>
</dbReference>
<sequence length="148" mass="16629">MGAALVVAIGAGAPDTFDTQKAAADWLVEKQAEILRSEWIDPDAGSITLVEYADRWVKDRDLKPRTRVEYERTLRLHVKPQFAERLLNGITPPQIRAWRSDLLAAGVGRPTVNEDLPHSAGHLRHRTRRRPDTAQSLPDQGSRAGHRR</sequence>
<dbReference type="RefSeq" id="WP_170213085.1">
    <property type="nucleotide sequence ID" value="NZ_BONH01000015.1"/>
</dbReference>
<keyword evidence="6" id="KW-1185">Reference proteome</keyword>
<evidence type="ECO:0000256" key="3">
    <source>
        <dbReference type="SAM" id="MobiDB-lite"/>
    </source>
</evidence>
<dbReference type="PROSITE" id="PS51900">
    <property type="entry name" value="CB"/>
    <property type="match status" value="1"/>
</dbReference>
<evidence type="ECO:0000313" key="6">
    <source>
        <dbReference type="Proteomes" id="UP000659904"/>
    </source>
</evidence>
<evidence type="ECO:0000256" key="2">
    <source>
        <dbReference type="PROSITE-ProRule" id="PRU01248"/>
    </source>
</evidence>
<dbReference type="Gene3D" id="1.10.150.130">
    <property type="match status" value="1"/>
</dbReference>